<keyword evidence="1" id="KW-0805">Transcription regulation</keyword>
<protein>
    <submittedName>
        <fullName evidence="6">ArsR/SmtB family transcription factor</fullName>
    </submittedName>
</protein>
<dbReference type="Pfam" id="PF12840">
    <property type="entry name" value="HTH_20"/>
    <property type="match status" value="1"/>
</dbReference>
<proteinExistence type="predicted"/>
<feature type="region of interest" description="Disordered" evidence="4">
    <location>
        <begin position="1"/>
        <end position="36"/>
    </location>
</feature>
<feature type="compositionally biased region" description="Basic and acidic residues" evidence="4">
    <location>
        <begin position="26"/>
        <end position="36"/>
    </location>
</feature>
<dbReference type="InterPro" id="IPR011991">
    <property type="entry name" value="ArsR-like_HTH"/>
</dbReference>
<dbReference type="PANTHER" id="PTHR33154">
    <property type="entry name" value="TRANSCRIPTIONAL REGULATOR, ARSR FAMILY"/>
    <property type="match status" value="1"/>
</dbReference>
<feature type="domain" description="HTH arsR-type" evidence="5">
    <location>
        <begin position="31"/>
        <end position="122"/>
    </location>
</feature>
<accession>A0ABW9KNQ3</accession>
<keyword evidence="7" id="KW-1185">Reference proteome</keyword>
<dbReference type="PANTHER" id="PTHR33154:SF33">
    <property type="entry name" value="TRANSCRIPTIONAL REPRESSOR SDPR"/>
    <property type="match status" value="1"/>
</dbReference>
<reference evidence="6 7" key="1">
    <citation type="submission" date="2024-12" db="EMBL/GenBank/DDBJ databases">
        <authorList>
            <person name="Lee Y."/>
        </authorList>
    </citation>
    <scope>NUCLEOTIDE SEQUENCE [LARGE SCALE GENOMIC DNA]</scope>
    <source>
        <strain evidence="6 7">03SUJ4</strain>
    </source>
</reference>
<dbReference type="InterPro" id="IPR051081">
    <property type="entry name" value="HTH_MetalResp_TranReg"/>
</dbReference>
<dbReference type="InterPro" id="IPR001845">
    <property type="entry name" value="HTH_ArsR_DNA-bd_dom"/>
</dbReference>
<dbReference type="EMBL" id="JBJYXY010000001">
    <property type="protein sequence ID" value="MFN2977158.1"/>
    <property type="molecule type" value="Genomic_DNA"/>
</dbReference>
<gene>
    <name evidence="6" type="ORF">ACK2TP_15405</name>
</gene>
<dbReference type="Proteomes" id="UP001634747">
    <property type="component" value="Unassembled WGS sequence"/>
</dbReference>
<dbReference type="SUPFAM" id="SSF46785">
    <property type="entry name" value="Winged helix' DNA-binding domain"/>
    <property type="match status" value="1"/>
</dbReference>
<comment type="caution">
    <text evidence="6">The sequence shown here is derived from an EMBL/GenBank/DDBJ whole genome shotgun (WGS) entry which is preliminary data.</text>
</comment>
<evidence type="ECO:0000313" key="7">
    <source>
        <dbReference type="Proteomes" id="UP001634747"/>
    </source>
</evidence>
<dbReference type="PROSITE" id="PS50987">
    <property type="entry name" value="HTH_ARSR_2"/>
    <property type="match status" value="1"/>
</dbReference>
<dbReference type="InterPro" id="IPR036388">
    <property type="entry name" value="WH-like_DNA-bd_sf"/>
</dbReference>
<keyword evidence="2" id="KW-0238">DNA-binding</keyword>
<organism evidence="6 7">
    <name type="scientific">Terriglobus aquaticus</name>
    <dbReference type="NCBI Taxonomy" id="940139"/>
    <lineage>
        <taxon>Bacteria</taxon>
        <taxon>Pseudomonadati</taxon>
        <taxon>Acidobacteriota</taxon>
        <taxon>Terriglobia</taxon>
        <taxon>Terriglobales</taxon>
        <taxon>Acidobacteriaceae</taxon>
        <taxon>Terriglobus</taxon>
    </lineage>
</organism>
<evidence type="ECO:0000256" key="3">
    <source>
        <dbReference type="ARBA" id="ARBA00023163"/>
    </source>
</evidence>
<sequence length="122" mass="13169">MSRKGKAKTGKQAGAKPGTDSVAEQDAVRSRAEASDHQLVLVSKALSDPTRVSILRRIAAGQARCGDVRECLGVSAATLSHHMKELERAGLITSEREGRFVHASLEKKAWKQHIAELKSLLS</sequence>
<dbReference type="RefSeq" id="WP_263414671.1">
    <property type="nucleotide sequence ID" value="NZ_BAABBH010000001.1"/>
</dbReference>
<dbReference type="Gene3D" id="1.10.10.10">
    <property type="entry name" value="Winged helix-like DNA-binding domain superfamily/Winged helix DNA-binding domain"/>
    <property type="match status" value="1"/>
</dbReference>
<name>A0ABW9KNQ3_9BACT</name>
<evidence type="ECO:0000313" key="6">
    <source>
        <dbReference type="EMBL" id="MFN2977158.1"/>
    </source>
</evidence>
<dbReference type="CDD" id="cd00090">
    <property type="entry name" value="HTH_ARSR"/>
    <property type="match status" value="1"/>
</dbReference>
<evidence type="ECO:0000256" key="4">
    <source>
        <dbReference type="SAM" id="MobiDB-lite"/>
    </source>
</evidence>
<evidence type="ECO:0000256" key="2">
    <source>
        <dbReference type="ARBA" id="ARBA00023125"/>
    </source>
</evidence>
<keyword evidence="3" id="KW-0804">Transcription</keyword>
<evidence type="ECO:0000256" key="1">
    <source>
        <dbReference type="ARBA" id="ARBA00023015"/>
    </source>
</evidence>
<evidence type="ECO:0000259" key="5">
    <source>
        <dbReference type="PROSITE" id="PS50987"/>
    </source>
</evidence>
<dbReference type="InterPro" id="IPR036390">
    <property type="entry name" value="WH_DNA-bd_sf"/>
</dbReference>
<dbReference type="SMART" id="SM00418">
    <property type="entry name" value="HTH_ARSR"/>
    <property type="match status" value="1"/>
</dbReference>
<dbReference type="PRINTS" id="PR00778">
    <property type="entry name" value="HTHARSR"/>
</dbReference>
<dbReference type="NCBIfam" id="NF033788">
    <property type="entry name" value="HTH_metalloreg"/>
    <property type="match status" value="1"/>
</dbReference>